<comment type="caution">
    <text evidence="3">The sequence shown here is derived from an EMBL/GenBank/DDBJ whole genome shotgun (WGS) entry which is preliminary data.</text>
</comment>
<dbReference type="Proteomes" id="UP001324427">
    <property type="component" value="Unassembled WGS sequence"/>
</dbReference>
<dbReference type="AlphaFoldDB" id="A0AAV9JS47"/>
<proteinExistence type="predicted"/>
<reference evidence="3 4" key="1">
    <citation type="submission" date="2021-11" db="EMBL/GenBank/DDBJ databases">
        <title>Black yeast isolated from Biological Soil Crust.</title>
        <authorList>
            <person name="Kurbessoian T."/>
        </authorList>
    </citation>
    <scope>NUCLEOTIDE SEQUENCE [LARGE SCALE GENOMIC DNA]</scope>
    <source>
        <strain evidence="3 4">CCFEE 5522</strain>
    </source>
</reference>
<keyword evidence="4" id="KW-1185">Reference proteome</keyword>
<feature type="coiled-coil region" evidence="1">
    <location>
        <begin position="141"/>
        <end position="175"/>
    </location>
</feature>
<gene>
    <name evidence="3" type="ORF">LTR36_010776</name>
</gene>
<feature type="compositionally biased region" description="Low complexity" evidence="2">
    <location>
        <begin position="38"/>
        <end position="51"/>
    </location>
</feature>
<evidence type="ECO:0000256" key="1">
    <source>
        <dbReference type="SAM" id="Coils"/>
    </source>
</evidence>
<feature type="compositionally biased region" description="Low complexity" evidence="2">
    <location>
        <begin position="82"/>
        <end position="93"/>
    </location>
</feature>
<feature type="compositionally biased region" description="Basic and acidic residues" evidence="2">
    <location>
        <begin position="64"/>
        <end position="79"/>
    </location>
</feature>
<evidence type="ECO:0000256" key="2">
    <source>
        <dbReference type="SAM" id="MobiDB-lite"/>
    </source>
</evidence>
<accession>A0AAV9JS47</accession>
<dbReference type="EMBL" id="JAVFHQ010000009">
    <property type="protein sequence ID" value="KAK4548056.1"/>
    <property type="molecule type" value="Genomic_DNA"/>
</dbReference>
<sequence length="483" mass="52940">MQVAALANGFEAVAAPRGDVSSSVQAEHNDLPSTPIASGSTSSFRVSRSSSLMAEECDAGDNQEDMRSKDANGEARDASGETSRAASLRSTSSKIASLRATFEKHSPVDGAAKRRFPSAPTSERKTDSHISEREREYWKEIARLRDERDKEHELRQAYEEKCAALEAELGRLQQGLNGNSSAESGKAAVAEAELERFHVVKTRTDDVSVLQQQLSDLKRNISTSTRMDSQVTDSTFAQEMGVLHHELQNWIVNNFRRVKAEVAPAALSARLEGIEEPTHTSLLNQIYAVFDPAVKLAVYQATAVVFLMDIFTERLLFGLPSEQEWCKHILQAAENLEHQLKSIAYNKWRAATLEAIQQSEGFEVLVQSAVTHVTETISSVLGKLTDSEPNAAALSGIVKRAVSLAHLLRLQRARYDLYLPSPTDAFDPATMEDVSDCSEGQPGSAVRCAIFPALLKIGDEYGDSVHLRNTIVKAKVLCKGSEP</sequence>
<protein>
    <submittedName>
        <fullName evidence="3">Uncharacterized protein</fullName>
    </submittedName>
</protein>
<feature type="region of interest" description="Disordered" evidence="2">
    <location>
        <begin position="15"/>
        <end position="130"/>
    </location>
</feature>
<name>A0AAV9JS47_9PEZI</name>
<keyword evidence="1" id="KW-0175">Coiled coil</keyword>
<feature type="compositionally biased region" description="Polar residues" evidence="2">
    <location>
        <begin position="20"/>
        <end position="37"/>
    </location>
</feature>
<evidence type="ECO:0000313" key="4">
    <source>
        <dbReference type="Proteomes" id="UP001324427"/>
    </source>
</evidence>
<evidence type="ECO:0000313" key="3">
    <source>
        <dbReference type="EMBL" id="KAK4548056.1"/>
    </source>
</evidence>
<organism evidence="3 4">
    <name type="scientific">Oleoguttula mirabilis</name>
    <dbReference type="NCBI Taxonomy" id="1507867"/>
    <lineage>
        <taxon>Eukaryota</taxon>
        <taxon>Fungi</taxon>
        <taxon>Dikarya</taxon>
        <taxon>Ascomycota</taxon>
        <taxon>Pezizomycotina</taxon>
        <taxon>Dothideomycetes</taxon>
        <taxon>Dothideomycetidae</taxon>
        <taxon>Mycosphaerellales</taxon>
        <taxon>Teratosphaeriaceae</taxon>
        <taxon>Oleoguttula</taxon>
    </lineage>
</organism>